<evidence type="ECO:0000313" key="2">
    <source>
        <dbReference type="Proteomes" id="UP001054252"/>
    </source>
</evidence>
<dbReference type="Proteomes" id="UP001054252">
    <property type="component" value="Unassembled WGS sequence"/>
</dbReference>
<accession>A0AAV5KDT8</accession>
<protein>
    <submittedName>
        <fullName evidence="1">Uncharacterized protein</fullName>
    </submittedName>
</protein>
<proteinExistence type="predicted"/>
<reference evidence="1 2" key="1">
    <citation type="journal article" date="2021" name="Commun. Biol.">
        <title>The genome of Shorea leprosula (Dipterocarpaceae) highlights the ecological relevance of drought in aseasonal tropical rainforests.</title>
        <authorList>
            <person name="Ng K.K.S."/>
            <person name="Kobayashi M.J."/>
            <person name="Fawcett J.A."/>
            <person name="Hatakeyama M."/>
            <person name="Paape T."/>
            <person name="Ng C.H."/>
            <person name="Ang C.C."/>
            <person name="Tnah L.H."/>
            <person name="Lee C.T."/>
            <person name="Nishiyama T."/>
            <person name="Sese J."/>
            <person name="O'Brien M.J."/>
            <person name="Copetti D."/>
            <person name="Mohd Noor M.I."/>
            <person name="Ong R.C."/>
            <person name="Putra M."/>
            <person name="Sireger I.Z."/>
            <person name="Indrioko S."/>
            <person name="Kosugi Y."/>
            <person name="Izuno A."/>
            <person name="Isagi Y."/>
            <person name="Lee S.L."/>
            <person name="Shimizu K.K."/>
        </authorList>
    </citation>
    <scope>NUCLEOTIDE SEQUENCE [LARGE SCALE GENOMIC DNA]</scope>
    <source>
        <strain evidence="1">214</strain>
    </source>
</reference>
<dbReference type="AlphaFoldDB" id="A0AAV5KDT8"/>
<dbReference type="EMBL" id="BPVZ01000061">
    <property type="protein sequence ID" value="GKV22762.1"/>
    <property type="molecule type" value="Genomic_DNA"/>
</dbReference>
<keyword evidence="2" id="KW-1185">Reference proteome</keyword>
<name>A0AAV5KDT8_9ROSI</name>
<comment type="caution">
    <text evidence="1">The sequence shown here is derived from an EMBL/GenBank/DDBJ whole genome shotgun (WGS) entry which is preliminary data.</text>
</comment>
<sequence length="47" mass="5041">MFSSPPSACSQLHLTANVPHISANNGMDDCEMSTLQLDSECSTTHQC</sequence>
<organism evidence="1 2">
    <name type="scientific">Rubroshorea leprosula</name>
    <dbReference type="NCBI Taxonomy" id="152421"/>
    <lineage>
        <taxon>Eukaryota</taxon>
        <taxon>Viridiplantae</taxon>
        <taxon>Streptophyta</taxon>
        <taxon>Embryophyta</taxon>
        <taxon>Tracheophyta</taxon>
        <taxon>Spermatophyta</taxon>
        <taxon>Magnoliopsida</taxon>
        <taxon>eudicotyledons</taxon>
        <taxon>Gunneridae</taxon>
        <taxon>Pentapetalae</taxon>
        <taxon>rosids</taxon>
        <taxon>malvids</taxon>
        <taxon>Malvales</taxon>
        <taxon>Dipterocarpaceae</taxon>
        <taxon>Rubroshorea</taxon>
    </lineage>
</organism>
<gene>
    <name evidence="1" type="ORF">SLEP1_g32592</name>
</gene>
<evidence type="ECO:0000313" key="1">
    <source>
        <dbReference type="EMBL" id="GKV22762.1"/>
    </source>
</evidence>